<protein>
    <submittedName>
        <fullName evidence="3">Uncharacterized protein</fullName>
    </submittedName>
</protein>
<keyword evidence="2" id="KW-0472">Membrane</keyword>
<feature type="compositionally biased region" description="Basic and acidic residues" evidence="1">
    <location>
        <begin position="18"/>
        <end position="54"/>
    </location>
</feature>
<feature type="compositionally biased region" description="Acidic residues" evidence="1">
    <location>
        <begin position="8"/>
        <end position="17"/>
    </location>
</feature>
<reference evidence="3" key="1">
    <citation type="submission" date="2020-10" db="EMBL/GenBank/DDBJ databases">
        <authorList>
            <person name="Gilroy R."/>
        </authorList>
    </citation>
    <scope>NUCLEOTIDE SEQUENCE</scope>
    <source>
        <strain evidence="3">CHK33-4379</strain>
    </source>
</reference>
<keyword evidence="2" id="KW-1133">Transmembrane helix</keyword>
<organism evidence="3 4">
    <name type="scientific">Candidatus Faeciplasma pullistercoris</name>
    <dbReference type="NCBI Taxonomy" id="2840800"/>
    <lineage>
        <taxon>Bacteria</taxon>
        <taxon>Bacillati</taxon>
        <taxon>Bacillota</taxon>
        <taxon>Clostridia</taxon>
        <taxon>Eubacteriales</taxon>
        <taxon>Oscillospiraceae</taxon>
        <taxon>Oscillospiraceae incertae sedis</taxon>
        <taxon>Candidatus Faeciplasma</taxon>
    </lineage>
</organism>
<name>A0A9D1GSN1_9FIRM</name>
<keyword evidence="2" id="KW-0812">Transmembrane</keyword>
<evidence type="ECO:0000313" key="4">
    <source>
        <dbReference type="Proteomes" id="UP000824136"/>
    </source>
</evidence>
<evidence type="ECO:0000313" key="3">
    <source>
        <dbReference type="EMBL" id="HIT58481.1"/>
    </source>
</evidence>
<gene>
    <name evidence="3" type="ORF">IAC39_01995</name>
</gene>
<proteinExistence type="predicted"/>
<evidence type="ECO:0000256" key="1">
    <source>
        <dbReference type="SAM" id="MobiDB-lite"/>
    </source>
</evidence>
<dbReference type="EMBL" id="DVLL01000009">
    <property type="protein sequence ID" value="HIT58481.1"/>
    <property type="molecule type" value="Genomic_DNA"/>
</dbReference>
<dbReference type="AlphaFoldDB" id="A0A9D1GSN1"/>
<reference evidence="3" key="2">
    <citation type="journal article" date="2021" name="PeerJ">
        <title>Extensive microbial diversity within the chicken gut microbiome revealed by metagenomics and culture.</title>
        <authorList>
            <person name="Gilroy R."/>
            <person name="Ravi A."/>
            <person name="Getino M."/>
            <person name="Pursley I."/>
            <person name="Horton D.L."/>
            <person name="Alikhan N.F."/>
            <person name="Baker D."/>
            <person name="Gharbi K."/>
            <person name="Hall N."/>
            <person name="Watson M."/>
            <person name="Adriaenssens E.M."/>
            <person name="Foster-Nyarko E."/>
            <person name="Jarju S."/>
            <person name="Secka A."/>
            <person name="Antonio M."/>
            <person name="Oren A."/>
            <person name="Chaudhuri R.R."/>
            <person name="La Ragione R."/>
            <person name="Hildebrand F."/>
            <person name="Pallen M.J."/>
        </authorList>
    </citation>
    <scope>NUCLEOTIDE SEQUENCE</scope>
    <source>
        <strain evidence="3">CHK33-4379</strain>
    </source>
</reference>
<evidence type="ECO:0000256" key="2">
    <source>
        <dbReference type="SAM" id="Phobius"/>
    </source>
</evidence>
<sequence length="292" mass="33486">MHKNDGLIPEDDAEFEEQAAKAEREARLASEEEEKRSEEENKKQEEERRQYESELQSKKIELIKLKQGVVDEADSSIQEQKPQTVKLSLGEWMENVWYRSKWLIIFVAVMAVAVGYIIYDTATRQNPDITVLAVSSDSGLYARTVELESFFERYCPDLNGDGEVDVLVYYIFTDYSDATMASSYQAQLMTQLQLGDNMIIISDGTTDFEVHDFTGELEGEFVTDKGIRLSCPLTKEALKWEAMPDELYIGLREPAKLLSTSYEQMQENYYTALPIYTAIYEDIAKSLAENEE</sequence>
<accession>A0A9D1GSN1</accession>
<comment type="caution">
    <text evidence="3">The sequence shown here is derived from an EMBL/GenBank/DDBJ whole genome shotgun (WGS) entry which is preliminary data.</text>
</comment>
<dbReference type="Proteomes" id="UP000824136">
    <property type="component" value="Unassembled WGS sequence"/>
</dbReference>
<feature type="region of interest" description="Disordered" evidence="1">
    <location>
        <begin position="1"/>
        <end position="54"/>
    </location>
</feature>
<feature type="transmembrane region" description="Helical" evidence="2">
    <location>
        <begin position="102"/>
        <end position="119"/>
    </location>
</feature>